<evidence type="ECO:0000256" key="6">
    <source>
        <dbReference type="SAM" id="Phobius"/>
    </source>
</evidence>
<dbReference type="InterPro" id="IPR006260">
    <property type="entry name" value="TonB/TolA_C"/>
</dbReference>
<feature type="region of interest" description="Disordered" evidence="5">
    <location>
        <begin position="51"/>
        <end position="74"/>
    </location>
</feature>
<keyword evidence="3 6" id="KW-1133">Transmembrane helix</keyword>
<evidence type="ECO:0000313" key="9">
    <source>
        <dbReference type="Proteomes" id="UP000232587"/>
    </source>
</evidence>
<evidence type="ECO:0000256" key="1">
    <source>
        <dbReference type="ARBA" id="ARBA00004167"/>
    </source>
</evidence>
<keyword evidence="4 6" id="KW-0472">Membrane</keyword>
<comment type="subcellular location">
    <subcellularLocation>
        <location evidence="1">Membrane</location>
        <topology evidence="1">Single-pass membrane protein</topology>
    </subcellularLocation>
</comment>
<dbReference type="GO" id="GO:0055085">
    <property type="term" value="P:transmembrane transport"/>
    <property type="evidence" value="ECO:0007669"/>
    <property type="project" value="InterPro"/>
</dbReference>
<dbReference type="EMBL" id="PHUF01000002">
    <property type="protein sequence ID" value="PKB25869.1"/>
    <property type="molecule type" value="Genomic_DNA"/>
</dbReference>
<evidence type="ECO:0000256" key="2">
    <source>
        <dbReference type="ARBA" id="ARBA00022692"/>
    </source>
</evidence>
<accession>A0A2N0I3U4</accession>
<keyword evidence="2 6" id="KW-0812">Transmembrane</keyword>
<dbReference type="Gene3D" id="3.30.1150.10">
    <property type="match status" value="1"/>
</dbReference>
<evidence type="ECO:0000256" key="5">
    <source>
        <dbReference type="SAM" id="MobiDB-lite"/>
    </source>
</evidence>
<evidence type="ECO:0000256" key="3">
    <source>
        <dbReference type="ARBA" id="ARBA00022989"/>
    </source>
</evidence>
<comment type="caution">
    <text evidence="8">The sequence shown here is derived from an EMBL/GenBank/DDBJ whole genome shotgun (WGS) entry which is preliminary data.</text>
</comment>
<dbReference type="GO" id="GO:0016020">
    <property type="term" value="C:membrane"/>
    <property type="evidence" value="ECO:0007669"/>
    <property type="project" value="UniProtKB-SubCell"/>
</dbReference>
<feature type="transmembrane region" description="Helical" evidence="6">
    <location>
        <begin position="12"/>
        <end position="31"/>
    </location>
</feature>
<gene>
    <name evidence="8" type="ORF">B0I00_1076</name>
</gene>
<dbReference type="Pfam" id="PF03544">
    <property type="entry name" value="TonB_C"/>
    <property type="match status" value="1"/>
</dbReference>
<dbReference type="InterPro" id="IPR037682">
    <property type="entry name" value="TonB_C"/>
</dbReference>
<protein>
    <submittedName>
        <fullName evidence="8">Protein TonB</fullName>
    </submittedName>
</protein>
<feature type="domain" description="TonB C-terminal" evidence="7">
    <location>
        <begin position="144"/>
        <end position="221"/>
    </location>
</feature>
<sequence>MAYANSLDTNRRLATLTVVAGLHALAGYALVTGLAAKFLPRIAPPPLVADNFRLPPPPPRPVPEPRDAAPLPKAVPTHDARQLLPLDDAPIAPSSEALIDTIGTGGAGGDIAEVHIPLPEPRPSPSLVRGARPRGNPGLWVTASDYPAADLRQEHTGVTRFRLDIGIDGRVSQCTVTGSSGHPGLDAAACARLAQRARFDPAIDSTGARLAGTYASSVRWEIPE</sequence>
<dbReference type="NCBIfam" id="TIGR01352">
    <property type="entry name" value="tonB_Cterm"/>
    <property type="match status" value="1"/>
</dbReference>
<name>A0A2N0I3U4_9SPHN</name>
<evidence type="ECO:0000256" key="4">
    <source>
        <dbReference type="ARBA" id="ARBA00023136"/>
    </source>
</evidence>
<proteinExistence type="predicted"/>
<evidence type="ECO:0000259" key="7">
    <source>
        <dbReference type="Pfam" id="PF03544"/>
    </source>
</evidence>
<dbReference type="RefSeq" id="WP_232730117.1">
    <property type="nucleotide sequence ID" value="NZ_PHUF01000002.1"/>
</dbReference>
<reference evidence="8 9" key="1">
    <citation type="submission" date="2017-11" db="EMBL/GenBank/DDBJ databases">
        <title>Genomic Encyclopedia of Type Strains, Phase III (KMG-III): the genomes of soil and plant-associated and newly described type strains.</title>
        <authorList>
            <person name="Whitman W."/>
        </authorList>
    </citation>
    <scope>NUCLEOTIDE SEQUENCE [LARGE SCALE GENOMIC DNA]</scope>
    <source>
        <strain evidence="8 9">CGMCC 1.12274</strain>
    </source>
</reference>
<keyword evidence="9" id="KW-1185">Reference proteome</keyword>
<organism evidence="8 9">
    <name type="scientific">Novosphingobium kunmingense</name>
    <dbReference type="NCBI Taxonomy" id="1211806"/>
    <lineage>
        <taxon>Bacteria</taxon>
        <taxon>Pseudomonadati</taxon>
        <taxon>Pseudomonadota</taxon>
        <taxon>Alphaproteobacteria</taxon>
        <taxon>Sphingomonadales</taxon>
        <taxon>Sphingomonadaceae</taxon>
        <taxon>Novosphingobium</taxon>
    </lineage>
</organism>
<dbReference type="SUPFAM" id="SSF74653">
    <property type="entry name" value="TolA/TonB C-terminal domain"/>
    <property type="match status" value="1"/>
</dbReference>
<evidence type="ECO:0000313" key="8">
    <source>
        <dbReference type="EMBL" id="PKB25869.1"/>
    </source>
</evidence>
<dbReference type="AlphaFoldDB" id="A0A2N0I3U4"/>
<dbReference type="Proteomes" id="UP000232587">
    <property type="component" value="Unassembled WGS sequence"/>
</dbReference>